<dbReference type="Proteomes" id="UP001152562">
    <property type="component" value="Unassembled WGS sequence"/>
</dbReference>
<accession>A0A9P0TGF3</accession>
<evidence type="ECO:0000313" key="1">
    <source>
        <dbReference type="EMBL" id="CAH4023398.1"/>
    </source>
</evidence>
<comment type="caution">
    <text evidence="1">The sequence shown here is derived from an EMBL/GenBank/DDBJ whole genome shotgun (WGS) entry which is preliminary data.</text>
</comment>
<organism evidence="1 2">
    <name type="scientific">Pieris brassicae</name>
    <name type="common">White butterfly</name>
    <name type="synonym">Large white butterfly</name>
    <dbReference type="NCBI Taxonomy" id="7116"/>
    <lineage>
        <taxon>Eukaryota</taxon>
        <taxon>Metazoa</taxon>
        <taxon>Ecdysozoa</taxon>
        <taxon>Arthropoda</taxon>
        <taxon>Hexapoda</taxon>
        <taxon>Insecta</taxon>
        <taxon>Pterygota</taxon>
        <taxon>Neoptera</taxon>
        <taxon>Endopterygota</taxon>
        <taxon>Lepidoptera</taxon>
        <taxon>Glossata</taxon>
        <taxon>Ditrysia</taxon>
        <taxon>Papilionoidea</taxon>
        <taxon>Pieridae</taxon>
        <taxon>Pierinae</taxon>
        <taxon>Pieris</taxon>
    </lineage>
</organism>
<dbReference type="EMBL" id="CALOZG010000004">
    <property type="protein sequence ID" value="CAH4023398.1"/>
    <property type="molecule type" value="Genomic_DNA"/>
</dbReference>
<gene>
    <name evidence="1" type="ORF">PIBRA_LOCUS4192</name>
</gene>
<dbReference type="AlphaFoldDB" id="A0A9P0TGF3"/>
<reference evidence="1" key="1">
    <citation type="submission" date="2022-05" db="EMBL/GenBank/DDBJ databases">
        <authorList>
            <person name="Okamura Y."/>
        </authorList>
    </citation>
    <scope>NUCLEOTIDE SEQUENCE</scope>
</reference>
<keyword evidence="2" id="KW-1185">Reference proteome</keyword>
<protein>
    <submittedName>
        <fullName evidence="1">Uncharacterized protein</fullName>
    </submittedName>
</protein>
<sequence>MGLGWTAHSIYVQILPSWGVTADIAMLMRAGAPARATARVLLSAALTFSVALCEPCKSPSEDAELETVRVSPQQVEMLFNMLLTPILGLL</sequence>
<proteinExistence type="predicted"/>
<name>A0A9P0TGF3_PIEBR</name>
<evidence type="ECO:0000313" key="2">
    <source>
        <dbReference type="Proteomes" id="UP001152562"/>
    </source>
</evidence>